<evidence type="ECO:0000313" key="2">
    <source>
        <dbReference type="Proteomes" id="UP000032142"/>
    </source>
</evidence>
<organism evidence="1 2">
    <name type="scientific">Gossypium arboreum</name>
    <name type="common">Tree cotton</name>
    <name type="synonym">Gossypium nanking</name>
    <dbReference type="NCBI Taxonomy" id="29729"/>
    <lineage>
        <taxon>Eukaryota</taxon>
        <taxon>Viridiplantae</taxon>
        <taxon>Streptophyta</taxon>
        <taxon>Embryophyta</taxon>
        <taxon>Tracheophyta</taxon>
        <taxon>Spermatophyta</taxon>
        <taxon>Magnoliopsida</taxon>
        <taxon>eudicotyledons</taxon>
        <taxon>Gunneridae</taxon>
        <taxon>Pentapetalae</taxon>
        <taxon>rosids</taxon>
        <taxon>malvids</taxon>
        <taxon>Malvales</taxon>
        <taxon>Malvaceae</taxon>
        <taxon>Malvoideae</taxon>
        <taxon>Gossypium</taxon>
    </lineage>
</organism>
<accession>A0A0B0PV07</accession>
<keyword evidence="2" id="KW-1185">Reference proteome</keyword>
<gene>
    <name evidence="1" type="ORF">F383_34865</name>
</gene>
<name>A0A0B0PV07_GOSAR</name>
<evidence type="ECO:0000313" key="1">
    <source>
        <dbReference type="EMBL" id="KHG28692.1"/>
    </source>
</evidence>
<protein>
    <submittedName>
        <fullName evidence="1">Uncharacterized protein</fullName>
    </submittedName>
</protein>
<sequence length="57" mass="6684">MNSRFTMFVDIRDFGCKLRAWGSSSKSSTLSSTFGIFYFRTYGMYRLIYILIDLGYV</sequence>
<proteinExistence type="predicted"/>
<reference evidence="2" key="1">
    <citation type="submission" date="2014-09" db="EMBL/GenBank/DDBJ databases">
        <authorList>
            <person name="Mudge J."/>
            <person name="Ramaraj T."/>
            <person name="Lindquist I.E."/>
            <person name="Bharti A.K."/>
            <person name="Sundararajan A."/>
            <person name="Cameron C.T."/>
            <person name="Woodward J.E."/>
            <person name="May G.D."/>
            <person name="Brubaker C."/>
            <person name="Broadhvest J."/>
            <person name="Wilkins T.A."/>
        </authorList>
    </citation>
    <scope>NUCLEOTIDE SEQUENCE</scope>
    <source>
        <strain evidence="2">cv. AKA8401</strain>
    </source>
</reference>
<dbReference type="Proteomes" id="UP000032142">
    <property type="component" value="Unassembled WGS sequence"/>
</dbReference>
<dbReference type="EMBL" id="KN446049">
    <property type="protein sequence ID" value="KHG28692.1"/>
    <property type="molecule type" value="Genomic_DNA"/>
</dbReference>
<dbReference type="AlphaFoldDB" id="A0A0B0PV07"/>